<dbReference type="Pfam" id="PF07927">
    <property type="entry name" value="HicA_toxin"/>
    <property type="match status" value="1"/>
</dbReference>
<evidence type="ECO:0000256" key="1">
    <source>
        <dbReference type="ARBA" id="ARBA00006620"/>
    </source>
</evidence>
<accession>A0A1F5VIG9</accession>
<evidence type="ECO:0000256" key="3">
    <source>
        <dbReference type="ARBA" id="ARBA00022722"/>
    </source>
</evidence>
<protein>
    <recommendedName>
        <fullName evidence="10">Addiction module toxin, HicA family</fullName>
    </recommendedName>
</protein>
<evidence type="ECO:0000256" key="2">
    <source>
        <dbReference type="ARBA" id="ARBA00022649"/>
    </source>
</evidence>
<dbReference type="STRING" id="1798325.A2834_03775"/>
<evidence type="ECO:0000256" key="6">
    <source>
        <dbReference type="ARBA" id="ARBA00022884"/>
    </source>
</evidence>
<keyword evidence="4" id="KW-0255">Endonuclease</keyword>
<dbReference type="SUPFAM" id="SSF54786">
    <property type="entry name" value="YcfA/nrd intein domain"/>
    <property type="match status" value="1"/>
</dbReference>
<dbReference type="Proteomes" id="UP000179251">
    <property type="component" value="Unassembled WGS sequence"/>
</dbReference>
<dbReference type="InterPro" id="IPR012933">
    <property type="entry name" value="HicA_mRNA_interferase"/>
</dbReference>
<dbReference type="PANTHER" id="PTHR34873:SF3">
    <property type="entry name" value="ADDICTION MODULE TOXIN, HICA FAMILY"/>
    <property type="match status" value="1"/>
</dbReference>
<dbReference type="GO" id="GO:0004519">
    <property type="term" value="F:endonuclease activity"/>
    <property type="evidence" value="ECO:0007669"/>
    <property type="project" value="UniProtKB-KW"/>
</dbReference>
<evidence type="ECO:0000313" key="8">
    <source>
        <dbReference type="EMBL" id="OGF63226.1"/>
    </source>
</evidence>
<reference evidence="8 9" key="1">
    <citation type="journal article" date="2016" name="Nat. Commun.">
        <title>Thousands of microbial genomes shed light on interconnected biogeochemical processes in an aquifer system.</title>
        <authorList>
            <person name="Anantharaman K."/>
            <person name="Brown C.T."/>
            <person name="Hug L.A."/>
            <person name="Sharon I."/>
            <person name="Castelle C.J."/>
            <person name="Probst A.J."/>
            <person name="Thomas B.C."/>
            <person name="Singh A."/>
            <person name="Wilkins M.J."/>
            <person name="Karaoz U."/>
            <person name="Brodie E.L."/>
            <person name="Williams K.H."/>
            <person name="Hubbard S.S."/>
            <person name="Banfield J.F."/>
        </authorList>
    </citation>
    <scope>NUCLEOTIDE SEQUENCE [LARGE SCALE GENOMIC DNA]</scope>
</reference>
<evidence type="ECO:0008006" key="10">
    <source>
        <dbReference type="Google" id="ProtNLM"/>
    </source>
</evidence>
<evidence type="ECO:0000256" key="4">
    <source>
        <dbReference type="ARBA" id="ARBA00022759"/>
    </source>
</evidence>
<dbReference type="InterPro" id="IPR038570">
    <property type="entry name" value="HicA_sf"/>
</dbReference>
<gene>
    <name evidence="8" type="ORF">A2834_03775</name>
</gene>
<comment type="similarity">
    <text evidence="1">Belongs to the HicA mRNA interferase family.</text>
</comment>
<dbReference type="EMBL" id="MFHD01000005">
    <property type="protein sequence ID" value="OGF63226.1"/>
    <property type="molecule type" value="Genomic_DNA"/>
</dbReference>
<keyword evidence="6" id="KW-0694">RNA-binding</keyword>
<name>A0A1F5VIG9_9BACT</name>
<keyword evidence="3" id="KW-0540">Nuclease</keyword>
<evidence type="ECO:0000256" key="5">
    <source>
        <dbReference type="ARBA" id="ARBA00022801"/>
    </source>
</evidence>
<organism evidence="8 9">
    <name type="scientific">Candidatus Giovannonibacteria bacterium RIFCSPHIGHO2_01_FULL_45_23</name>
    <dbReference type="NCBI Taxonomy" id="1798325"/>
    <lineage>
        <taxon>Bacteria</taxon>
        <taxon>Candidatus Giovannoniibacteriota</taxon>
    </lineage>
</organism>
<dbReference type="GO" id="GO:0016787">
    <property type="term" value="F:hydrolase activity"/>
    <property type="evidence" value="ECO:0007669"/>
    <property type="project" value="UniProtKB-KW"/>
</dbReference>
<keyword evidence="5" id="KW-0378">Hydrolase</keyword>
<dbReference type="PANTHER" id="PTHR34873">
    <property type="entry name" value="SSR1766 PROTEIN"/>
    <property type="match status" value="1"/>
</dbReference>
<keyword evidence="7" id="KW-0346">Stress response</keyword>
<dbReference type="AlphaFoldDB" id="A0A1F5VIG9"/>
<sequence>MPKLPIVKPIELIRVLNHLGFFEHHRVGSHAQFKNSDGRRVTVPAHAGQDINKKTLKGIIDDLDLSVEEFIKLL</sequence>
<evidence type="ECO:0000313" key="9">
    <source>
        <dbReference type="Proteomes" id="UP000179251"/>
    </source>
</evidence>
<evidence type="ECO:0000256" key="7">
    <source>
        <dbReference type="ARBA" id="ARBA00023016"/>
    </source>
</evidence>
<dbReference type="Gene3D" id="3.30.920.30">
    <property type="entry name" value="Hypothetical protein"/>
    <property type="match status" value="1"/>
</dbReference>
<comment type="caution">
    <text evidence="8">The sequence shown here is derived from an EMBL/GenBank/DDBJ whole genome shotgun (WGS) entry which is preliminary data.</text>
</comment>
<proteinExistence type="inferred from homology"/>
<dbReference type="GO" id="GO:0003729">
    <property type="term" value="F:mRNA binding"/>
    <property type="evidence" value="ECO:0007669"/>
    <property type="project" value="InterPro"/>
</dbReference>
<keyword evidence="2" id="KW-1277">Toxin-antitoxin system</keyword>